<evidence type="ECO:0000256" key="7">
    <source>
        <dbReference type="ARBA" id="ARBA00022840"/>
    </source>
</evidence>
<organism evidence="14 15">
    <name type="scientific">Symbiodinium microadriaticum</name>
    <name type="common">Dinoflagellate</name>
    <name type="synonym">Zooxanthella microadriatica</name>
    <dbReference type="NCBI Taxonomy" id="2951"/>
    <lineage>
        <taxon>Eukaryota</taxon>
        <taxon>Sar</taxon>
        <taxon>Alveolata</taxon>
        <taxon>Dinophyceae</taxon>
        <taxon>Suessiales</taxon>
        <taxon>Symbiodiniaceae</taxon>
        <taxon>Symbiodinium</taxon>
    </lineage>
</organism>
<dbReference type="EC" id="2.7.11.1" evidence="2"/>
<dbReference type="PANTHER" id="PTHR44899">
    <property type="entry name" value="CAMK FAMILY PROTEIN KINASE"/>
    <property type="match status" value="1"/>
</dbReference>
<evidence type="ECO:0000256" key="1">
    <source>
        <dbReference type="ARBA" id="ARBA00010886"/>
    </source>
</evidence>
<name>A0A1Q9D825_SYMMI</name>
<keyword evidence="7 10" id="KW-0067">ATP-binding</keyword>
<dbReference type="InterPro" id="IPR051131">
    <property type="entry name" value="NEK_Ser/Thr_kinase_NIMA"/>
</dbReference>
<evidence type="ECO:0000256" key="3">
    <source>
        <dbReference type="ARBA" id="ARBA00022527"/>
    </source>
</evidence>
<dbReference type="InterPro" id="IPR008271">
    <property type="entry name" value="Ser/Thr_kinase_AS"/>
</dbReference>
<keyword evidence="15" id="KW-1185">Reference proteome</keyword>
<sequence>MFDRRYEKLQILGSGAYGTALLVRERAGGGTKYVAKEINAAHLGEKERQLALAEADVLRRVCHANIIRYVESFMEGPKLYIVMEYADNGDLATQIKRRSDAQGRFTEDQIMHIHLQLILALSHIHDCKILHRDLKPLNIFLTQRWIVKLGDFGISKVLESTTAGAQTTIGTPLYLAPEICNGDSYGVKSDLWALGVVTYELAALQVPFQATSMVALIMKVCSAEPAPLPAVYSQHLAEIVSGLLEKEPRKRLALEDVLRLGYARHHMQSLLERSRDMAREVQAPVRTQKPAPHPLAPGSPGSQDPAQAVRNEYFLNKEVRRRSQEARAAEEAAWKKRLEEARRQVVQDKMVAKQRMEQDYRSRFGGPEPSERSVSSDASPNATRPSVRAALLLALGVCNPTAHQAFGSATVVEVKVKLVGGHPLLVCFVVMALTGAFACTEVSQATPAGPPEKRPDYNTFLPMIQNILCFASGYVNARSQGALAWSGGSQGIFNWFALTIIDMGMTVSHQTGNTSHTGRLIMNGGAAFFHLMAAFAAGSFVAGYSKSDSEAVYQGRYSPNMLASTFCAADGAGNDSHSESLLLFAFSQVHLLPYLHHSLHRLLGYEDVRTDNRDTMSFRQGYLTDFGVGLGAWARAQVSGEPSPTLLKVLLFGSGTFFFGLGGVAAKETHGPYGIQAALIPAAIMAAVAGGLPVLFAMAAMPMSIRRRVRATLLLALGVCNPTAHQAFGSATVVEVKVKIVAGHPLLVCFLVMATPAGPPEKRADYNTFLPPGLIKAEGEFCKGPNLQDDAEHPVLCALTIIDMGMTVSHQTGNTSHTGRLIMNGGAAFFHLMAAFAAGSFVAGYSKSDGEAVPWMQSMMRGLLRFSGVHGSLRASQLEAADGVGNDSHSESLLLFAFSQAASATVELGITQGAFGFSGRCTSCPICTTHFTGYLTDFGVGLGAWARAQVLLFGSGTFFFGLGGVAAKETHGPYGIQAALIPAAIMAAVAGGLCRQDVTRSSPDFKIRSHGPECLVTVQAAPQEGPETLNAVAADDLDQTLLPPEDAVRYGSPVKADEAPERTLRPVVAAETEPNLVQAPRTMVDERPIRPATQVALSAILENTQDSLLYTAESSVLSSLERSMNLDASSASQEKLPLRNQEVAEELPAGTSQTLEDVLPGGCEPEAVGSGPQPAPPDDAPSVITLHMSAEGGNSECPAPPAPPVTSVEADDSPGKRCCTLM</sequence>
<keyword evidence="12" id="KW-0812">Transmembrane</keyword>
<dbReference type="InterPro" id="IPR011009">
    <property type="entry name" value="Kinase-like_dom_sf"/>
</dbReference>
<feature type="transmembrane region" description="Helical" evidence="12">
    <location>
        <begin position="521"/>
        <end position="544"/>
    </location>
</feature>
<dbReference type="SMART" id="SM00220">
    <property type="entry name" value="S_TKc"/>
    <property type="match status" value="1"/>
</dbReference>
<keyword evidence="12" id="KW-0472">Membrane</keyword>
<feature type="region of interest" description="Disordered" evidence="11">
    <location>
        <begin position="1145"/>
        <end position="1222"/>
    </location>
</feature>
<feature type="region of interest" description="Disordered" evidence="11">
    <location>
        <begin position="278"/>
        <end position="307"/>
    </location>
</feature>
<dbReference type="SUPFAM" id="SSF56112">
    <property type="entry name" value="Protein kinase-like (PK-like)"/>
    <property type="match status" value="1"/>
</dbReference>
<feature type="region of interest" description="Disordered" evidence="11">
    <location>
        <begin position="349"/>
        <end position="382"/>
    </location>
</feature>
<feature type="compositionally biased region" description="Polar residues" evidence="11">
    <location>
        <begin position="372"/>
        <end position="382"/>
    </location>
</feature>
<evidence type="ECO:0000313" key="14">
    <source>
        <dbReference type="EMBL" id="OLP91267.1"/>
    </source>
</evidence>
<feature type="transmembrane region" description="Helical" evidence="12">
    <location>
        <begin position="827"/>
        <end position="846"/>
    </location>
</feature>
<dbReference type="Gene3D" id="1.10.510.10">
    <property type="entry name" value="Transferase(Phosphotransferase) domain 1"/>
    <property type="match status" value="1"/>
</dbReference>
<keyword evidence="6 14" id="KW-0418">Kinase</keyword>
<evidence type="ECO:0000256" key="9">
    <source>
        <dbReference type="ARBA" id="ARBA00048679"/>
    </source>
</evidence>
<feature type="transmembrane region" description="Helical" evidence="12">
    <location>
        <begin position="645"/>
        <end position="666"/>
    </location>
</feature>
<feature type="binding site" evidence="10">
    <location>
        <position position="36"/>
    </location>
    <ligand>
        <name>ATP</name>
        <dbReference type="ChEBI" id="CHEBI:30616"/>
    </ligand>
</feature>
<dbReference type="OrthoDB" id="248923at2759"/>
<evidence type="ECO:0000256" key="5">
    <source>
        <dbReference type="ARBA" id="ARBA00022741"/>
    </source>
</evidence>
<dbReference type="CDD" id="cd08215">
    <property type="entry name" value="STKc_Nek"/>
    <property type="match status" value="1"/>
</dbReference>
<evidence type="ECO:0000256" key="8">
    <source>
        <dbReference type="ARBA" id="ARBA00047899"/>
    </source>
</evidence>
<keyword evidence="3" id="KW-0723">Serine/threonine-protein kinase</keyword>
<evidence type="ECO:0000313" key="15">
    <source>
        <dbReference type="Proteomes" id="UP000186817"/>
    </source>
</evidence>
<dbReference type="Proteomes" id="UP000186817">
    <property type="component" value="Unassembled WGS sequence"/>
</dbReference>
<dbReference type="AlphaFoldDB" id="A0A1Q9D825"/>
<proteinExistence type="inferred from homology"/>
<reference evidence="14 15" key="1">
    <citation type="submission" date="2016-02" db="EMBL/GenBank/DDBJ databases">
        <title>Genome analysis of coral dinoflagellate symbionts highlights evolutionary adaptations to a symbiotic lifestyle.</title>
        <authorList>
            <person name="Aranda M."/>
            <person name="Li Y."/>
            <person name="Liew Y.J."/>
            <person name="Baumgarten S."/>
            <person name="Simakov O."/>
            <person name="Wilson M."/>
            <person name="Piel J."/>
            <person name="Ashoor H."/>
            <person name="Bougouffa S."/>
            <person name="Bajic V.B."/>
            <person name="Ryu T."/>
            <person name="Ravasi T."/>
            <person name="Bayer T."/>
            <person name="Micklem G."/>
            <person name="Kim H."/>
            <person name="Bhak J."/>
            <person name="Lajeunesse T.C."/>
            <person name="Voolstra C.R."/>
        </authorList>
    </citation>
    <scope>NUCLEOTIDE SEQUENCE [LARGE SCALE GENOMIC DNA]</scope>
    <source>
        <strain evidence="14 15">CCMP2467</strain>
    </source>
</reference>
<dbReference type="PROSITE" id="PS00108">
    <property type="entry name" value="PROTEIN_KINASE_ST"/>
    <property type="match status" value="1"/>
</dbReference>
<dbReference type="PANTHER" id="PTHR44899:SF3">
    <property type="entry name" value="SERINE_THREONINE-PROTEIN KINASE NEK1"/>
    <property type="match status" value="1"/>
</dbReference>
<evidence type="ECO:0000256" key="10">
    <source>
        <dbReference type="PROSITE-ProRule" id="PRU10141"/>
    </source>
</evidence>
<dbReference type="InterPro" id="IPR017441">
    <property type="entry name" value="Protein_kinase_ATP_BS"/>
</dbReference>
<evidence type="ECO:0000256" key="6">
    <source>
        <dbReference type="ARBA" id="ARBA00022777"/>
    </source>
</evidence>
<feature type="transmembrane region" description="Helical" evidence="12">
    <location>
        <begin position="974"/>
        <end position="993"/>
    </location>
</feature>
<dbReference type="InterPro" id="IPR000719">
    <property type="entry name" value="Prot_kinase_dom"/>
</dbReference>
<evidence type="ECO:0000256" key="2">
    <source>
        <dbReference type="ARBA" id="ARBA00012513"/>
    </source>
</evidence>
<comment type="catalytic activity">
    <reaction evidence="9">
        <text>L-seryl-[protein] + ATP = O-phospho-L-seryl-[protein] + ADP + H(+)</text>
        <dbReference type="Rhea" id="RHEA:17989"/>
        <dbReference type="Rhea" id="RHEA-COMP:9863"/>
        <dbReference type="Rhea" id="RHEA-COMP:11604"/>
        <dbReference type="ChEBI" id="CHEBI:15378"/>
        <dbReference type="ChEBI" id="CHEBI:29999"/>
        <dbReference type="ChEBI" id="CHEBI:30616"/>
        <dbReference type="ChEBI" id="CHEBI:83421"/>
        <dbReference type="ChEBI" id="CHEBI:456216"/>
        <dbReference type="EC" id="2.7.11.1"/>
    </reaction>
</comment>
<comment type="catalytic activity">
    <reaction evidence="8">
        <text>L-threonyl-[protein] + ATP = O-phospho-L-threonyl-[protein] + ADP + H(+)</text>
        <dbReference type="Rhea" id="RHEA:46608"/>
        <dbReference type="Rhea" id="RHEA-COMP:11060"/>
        <dbReference type="Rhea" id="RHEA-COMP:11605"/>
        <dbReference type="ChEBI" id="CHEBI:15378"/>
        <dbReference type="ChEBI" id="CHEBI:30013"/>
        <dbReference type="ChEBI" id="CHEBI:30616"/>
        <dbReference type="ChEBI" id="CHEBI:61977"/>
        <dbReference type="ChEBI" id="CHEBI:456216"/>
        <dbReference type="EC" id="2.7.11.1"/>
    </reaction>
</comment>
<gene>
    <name evidence="14" type="primary">Nek1</name>
    <name evidence="14" type="ORF">AK812_SmicGene27042</name>
</gene>
<feature type="transmembrane region" description="Helical" evidence="12">
    <location>
        <begin position="678"/>
        <end position="700"/>
    </location>
</feature>
<keyword evidence="4" id="KW-0808">Transferase</keyword>
<evidence type="ECO:0000256" key="12">
    <source>
        <dbReference type="SAM" id="Phobius"/>
    </source>
</evidence>
<comment type="caution">
    <text evidence="14">The sequence shown here is derived from an EMBL/GenBank/DDBJ whole genome shotgun (WGS) entry which is preliminary data.</text>
</comment>
<accession>A0A1Q9D825</accession>
<dbReference type="EMBL" id="LSRX01000673">
    <property type="protein sequence ID" value="OLP91267.1"/>
    <property type="molecule type" value="Genomic_DNA"/>
</dbReference>
<feature type="transmembrane region" description="Helical" evidence="12">
    <location>
        <begin position="944"/>
        <end position="967"/>
    </location>
</feature>
<dbReference type="GO" id="GO:0004674">
    <property type="term" value="F:protein serine/threonine kinase activity"/>
    <property type="evidence" value="ECO:0007669"/>
    <property type="project" value="UniProtKB-KW"/>
</dbReference>
<feature type="compositionally biased region" description="Basic and acidic residues" evidence="11">
    <location>
        <begin position="349"/>
        <end position="362"/>
    </location>
</feature>
<dbReference type="PROSITE" id="PS50011">
    <property type="entry name" value="PROTEIN_KINASE_DOM"/>
    <property type="match status" value="1"/>
</dbReference>
<dbReference type="Pfam" id="PF00069">
    <property type="entry name" value="Pkinase"/>
    <property type="match status" value="1"/>
</dbReference>
<feature type="domain" description="Protein kinase" evidence="13">
    <location>
        <begin position="6"/>
        <end position="271"/>
    </location>
</feature>
<dbReference type="PROSITE" id="PS00107">
    <property type="entry name" value="PROTEIN_KINASE_ATP"/>
    <property type="match status" value="1"/>
</dbReference>
<evidence type="ECO:0000256" key="4">
    <source>
        <dbReference type="ARBA" id="ARBA00022679"/>
    </source>
</evidence>
<comment type="similarity">
    <text evidence="1">Belongs to the protein kinase superfamily. NEK Ser/Thr protein kinase family. NIMA subfamily.</text>
</comment>
<keyword evidence="12" id="KW-1133">Transmembrane helix</keyword>
<dbReference type="FunFam" id="3.30.200.20:FF:000097">
    <property type="entry name" value="Probable serine/threonine-protein kinase nek1"/>
    <property type="match status" value="1"/>
</dbReference>
<dbReference type="Gene3D" id="3.30.200.20">
    <property type="entry name" value="Phosphorylase Kinase, domain 1"/>
    <property type="match status" value="1"/>
</dbReference>
<protein>
    <recommendedName>
        <fullName evidence="2">non-specific serine/threonine protein kinase</fullName>
        <ecNumber evidence="2">2.7.11.1</ecNumber>
    </recommendedName>
</protein>
<keyword evidence="5 10" id="KW-0547">Nucleotide-binding</keyword>
<evidence type="ECO:0000259" key="13">
    <source>
        <dbReference type="PROSITE" id="PS50011"/>
    </source>
</evidence>
<evidence type="ECO:0000256" key="11">
    <source>
        <dbReference type="SAM" id="MobiDB-lite"/>
    </source>
</evidence>
<dbReference type="GO" id="GO:0005524">
    <property type="term" value="F:ATP binding"/>
    <property type="evidence" value="ECO:0007669"/>
    <property type="project" value="UniProtKB-UniRule"/>
</dbReference>